<keyword evidence="2" id="KW-0436">Ligase</keyword>
<dbReference type="Pfam" id="PF00501">
    <property type="entry name" value="AMP-binding"/>
    <property type="match status" value="1"/>
</dbReference>
<evidence type="ECO:0000313" key="12">
    <source>
        <dbReference type="Proteomes" id="UP000261520"/>
    </source>
</evidence>
<evidence type="ECO:0000256" key="3">
    <source>
        <dbReference type="ARBA" id="ARBA00022832"/>
    </source>
</evidence>
<comment type="similarity">
    <text evidence="1">Belongs to the ATP-dependent AMP-binding enzyme family.</text>
</comment>
<dbReference type="PANTHER" id="PTHR43107:SF7">
    <property type="entry name" value="LONG-CHAIN FATTY ACID TRANSPORT PROTEIN 1"/>
    <property type="match status" value="1"/>
</dbReference>
<keyword evidence="3" id="KW-0443">Lipid metabolism</keyword>
<evidence type="ECO:0000256" key="4">
    <source>
        <dbReference type="ARBA" id="ARBA00023055"/>
    </source>
</evidence>
<keyword evidence="12" id="KW-1185">Reference proteome</keyword>
<accession>A0A3B4BLB1</accession>
<keyword evidence="9" id="KW-0812">Transmembrane</keyword>
<proteinExistence type="inferred from homology"/>
<dbReference type="FunFam" id="3.30.300.30:FF:000002">
    <property type="entry name" value="Long-chain fatty acid transport protein 1"/>
    <property type="match status" value="1"/>
</dbReference>
<evidence type="ECO:0000259" key="10">
    <source>
        <dbReference type="Pfam" id="PF00501"/>
    </source>
</evidence>
<protein>
    <recommendedName>
        <fullName evidence="5">long-chain-fatty-acid--CoA ligase</fullName>
        <ecNumber evidence="5">6.2.1.3</ecNumber>
    </recommendedName>
    <alternativeName>
        <fullName evidence="7">Long-chain-fatty-acid--CoA ligase</fullName>
    </alternativeName>
</protein>
<dbReference type="InterPro" id="IPR045851">
    <property type="entry name" value="AMP-bd_C_sf"/>
</dbReference>
<dbReference type="GO" id="GO:0044539">
    <property type="term" value="P:long-chain fatty acid import into cell"/>
    <property type="evidence" value="ECO:0007669"/>
    <property type="project" value="TreeGrafter"/>
</dbReference>
<dbReference type="EC" id="6.2.1.3" evidence="5"/>
<dbReference type="GO" id="GO:0005789">
    <property type="term" value="C:endoplasmic reticulum membrane"/>
    <property type="evidence" value="ECO:0007669"/>
    <property type="project" value="TreeGrafter"/>
</dbReference>
<dbReference type="InterPro" id="IPR000873">
    <property type="entry name" value="AMP-dep_synth/lig_dom"/>
</dbReference>
<dbReference type="Proteomes" id="UP000261520">
    <property type="component" value="Unplaced"/>
</dbReference>
<dbReference type="Gene3D" id="3.30.300.30">
    <property type="match status" value="1"/>
</dbReference>
<evidence type="ECO:0000256" key="7">
    <source>
        <dbReference type="ARBA" id="ARBA00041297"/>
    </source>
</evidence>
<keyword evidence="9" id="KW-1133">Transmembrane helix</keyword>
<comment type="catalytic activity">
    <reaction evidence="6">
        <text>a very long-chain fatty acid + ATP + CoA = a very long-chain fatty acyl-CoA + AMP + diphosphate</text>
        <dbReference type="Rhea" id="RHEA:54536"/>
        <dbReference type="ChEBI" id="CHEBI:30616"/>
        <dbReference type="ChEBI" id="CHEBI:33019"/>
        <dbReference type="ChEBI" id="CHEBI:57287"/>
        <dbReference type="ChEBI" id="CHEBI:58950"/>
        <dbReference type="ChEBI" id="CHEBI:138261"/>
        <dbReference type="ChEBI" id="CHEBI:456215"/>
    </reaction>
    <physiologicalReaction direction="left-to-right" evidence="6">
        <dbReference type="Rhea" id="RHEA:54537"/>
    </physiologicalReaction>
</comment>
<comment type="catalytic activity">
    <reaction evidence="8">
        <text>tetracosanoate + ATP + CoA = tetracosanoyl-CoA + AMP + diphosphate</text>
        <dbReference type="Rhea" id="RHEA:33639"/>
        <dbReference type="ChEBI" id="CHEBI:30616"/>
        <dbReference type="ChEBI" id="CHEBI:31014"/>
        <dbReference type="ChEBI" id="CHEBI:33019"/>
        <dbReference type="ChEBI" id="CHEBI:57287"/>
        <dbReference type="ChEBI" id="CHEBI:65052"/>
        <dbReference type="ChEBI" id="CHEBI:456215"/>
    </reaction>
    <physiologicalReaction direction="left-to-right" evidence="8">
        <dbReference type="Rhea" id="RHEA:33640"/>
    </physiologicalReaction>
</comment>
<feature type="transmembrane region" description="Helical" evidence="9">
    <location>
        <begin position="294"/>
        <end position="315"/>
    </location>
</feature>
<dbReference type="AlphaFoldDB" id="A0A3B4BLB1"/>
<evidence type="ECO:0000256" key="1">
    <source>
        <dbReference type="ARBA" id="ARBA00006432"/>
    </source>
</evidence>
<feature type="transmembrane region" description="Helical" evidence="9">
    <location>
        <begin position="6"/>
        <end position="36"/>
    </location>
</feature>
<keyword evidence="4" id="KW-0813">Transport</keyword>
<dbReference type="GO" id="GO:0090434">
    <property type="term" value="F:oleoyl-CoA ligase activity"/>
    <property type="evidence" value="ECO:0007669"/>
    <property type="project" value="TreeGrafter"/>
</dbReference>
<dbReference type="GO" id="GO:0005743">
    <property type="term" value="C:mitochondrial inner membrane"/>
    <property type="evidence" value="ECO:0007669"/>
    <property type="project" value="TreeGrafter"/>
</dbReference>
<name>A0A3B4BLB1_9GOBI</name>
<evidence type="ECO:0000256" key="2">
    <source>
        <dbReference type="ARBA" id="ARBA00022598"/>
    </source>
</evidence>
<dbReference type="GO" id="GO:0005886">
    <property type="term" value="C:plasma membrane"/>
    <property type="evidence" value="ECO:0007669"/>
    <property type="project" value="TreeGrafter"/>
</dbReference>
<evidence type="ECO:0000256" key="6">
    <source>
        <dbReference type="ARBA" id="ARBA00036527"/>
    </source>
</evidence>
<dbReference type="Gene3D" id="3.40.50.12780">
    <property type="entry name" value="N-terminal domain of ligase-like"/>
    <property type="match status" value="1"/>
</dbReference>
<dbReference type="SUPFAM" id="SSF56801">
    <property type="entry name" value="Acetyl-CoA synthetase-like"/>
    <property type="match status" value="1"/>
</dbReference>
<dbReference type="GO" id="GO:0005324">
    <property type="term" value="F:long-chain fatty acid transmembrane transporter activity"/>
    <property type="evidence" value="ECO:0007669"/>
    <property type="project" value="TreeGrafter"/>
</dbReference>
<keyword evidence="9" id="KW-0472">Membrane</keyword>
<evidence type="ECO:0000313" key="11">
    <source>
        <dbReference type="Ensembl" id="ENSPMGP00000029240.1"/>
    </source>
</evidence>
<keyword evidence="3" id="KW-0276">Fatty acid metabolism</keyword>
<dbReference type="GO" id="GO:0001579">
    <property type="term" value="P:medium-chain fatty acid transport"/>
    <property type="evidence" value="ECO:0007669"/>
    <property type="project" value="TreeGrafter"/>
</dbReference>
<evidence type="ECO:0000256" key="5">
    <source>
        <dbReference type="ARBA" id="ARBA00026121"/>
    </source>
</evidence>
<feature type="domain" description="AMP-dependent synthetase/ligase" evidence="10">
    <location>
        <begin position="85"/>
        <end position="410"/>
    </location>
</feature>
<evidence type="ECO:0000256" key="9">
    <source>
        <dbReference type="SAM" id="Phobius"/>
    </source>
</evidence>
<dbReference type="InterPro" id="IPR042099">
    <property type="entry name" value="ANL_N_sf"/>
</dbReference>
<dbReference type="Ensembl" id="ENSPMGT00000031124.1">
    <property type="protein sequence ID" value="ENSPMGP00000029240.1"/>
    <property type="gene ID" value="ENSPMGG00000023524.1"/>
</dbReference>
<keyword evidence="4" id="KW-0445">Lipid transport</keyword>
<organism evidence="11 12">
    <name type="scientific">Periophthalmus magnuspinnatus</name>
    <dbReference type="NCBI Taxonomy" id="409849"/>
    <lineage>
        <taxon>Eukaryota</taxon>
        <taxon>Metazoa</taxon>
        <taxon>Chordata</taxon>
        <taxon>Craniata</taxon>
        <taxon>Vertebrata</taxon>
        <taxon>Euteleostomi</taxon>
        <taxon>Actinopterygii</taxon>
        <taxon>Neopterygii</taxon>
        <taxon>Teleostei</taxon>
        <taxon>Neoteleostei</taxon>
        <taxon>Acanthomorphata</taxon>
        <taxon>Gobiaria</taxon>
        <taxon>Gobiiformes</taxon>
        <taxon>Gobioidei</taxon>
        <taxon>Gobiidae</taxon>
        <taxon>Oxudercinae</taxon>
        <taxon>Periophthalmus</taxon>
    </lineage>
</organism>
<dbReference type="STRING" id="409849.ENSPMGP00000029240"/>
<evidence type="ECO:0000256" key="8">
    <source>
        <dbReference type="ARBA" id="ARBA00048666"/>
    </source>
</evidence>
<feature type="transmembrane region" description="Helical" evidence="9">
    <location>
        <begin position="244"/>
        <end position="270"/>
    </location>
</feature>
<reference evidence="11" key="2">
    <citation type="submission" date="2025-09" db="UniProtKB">
        <authorList>
            <consortium name="Ensembl"/>
        </authorList>
    </citation>
    <scope>IDENTIFICATION</scope>
</reference>
<dbReference type="PANTHER" id="PTHR43107">
    <property type="entry name" value="LONG-CHAIN FATTY ACID TRANSPORT PROTEIN"/>
    <property type="match status" value="1"/>
</dbReference>
<sequence>MGLKAAVVLCIAIIVVVAVFGVPGFWTGLVGLGLCLASSSSRGYIYVAMSTIRRDLRCLFVILKVKKSMYHHLQSKHTVPELFIQTAVKHPNKTALIYEPTGESWTFGVLLEECYAVAHWALGQGWREGDVVALFLESCPAVVPLWLGLAMVGVEAAFINSNLRQDPLLHCVSVSGAKALVFGTELADALQEVSSSLEPDILLFCCGQEQKEIKSLHIHNLDELLTRSPKHKPNYSLKKDFNNVLFYIYTSGTTGYWICSFGVLLCSRYFRISAFGFHSFGLKSSDRLYNCLPLYHSAGTIMGIGQCLLFGMTIVMRRKFSASRFWDDCVKHQCTVILYIGEICRYLVAQPVRQSEAQHQVRVAFGNGLRQSVWEEFVRRFKITKIGEFYGATECNCSLINIDGKPGACGFNSRILPSFYPVRLMRIQENGEMLRDKQGLCVPCQPGQPGMLVGRINNTDPLRRFDGYVDKDSTNKKIAHNVFKMGDSAYISGDVMVMDDYGYIYFRDRSGDTFRWRGENVSTTEVEGVLSSLLGHADVAVYGVSVPGVEGKAGMAAIGHTGGSFDLDTFLINVKKALPSYARPQFLRLMSVVETTGTFKITKTKLQREGFKPQNSSEKLYFLDIRADRYVEVTSELYQDITEGRVYL</sequence>
<reference evidence="11" key="1">
    <citation type="submission" date="2025-08" db="UniProtKB">
        <authorList>
            <consortium name="Ensembl"/>
        </authorList>
    </citation>
    <scope>IDENTIFICATION</scope>
</reference>